<evidence type="ECO:0000313" key="5">
    <source>
        <dbReference type="Proteomes" id="UP000469890"/>
    </source>
</evidence>
<sequence length="236" mass="26357">MSFVTYVGSNSINDPSTDLASLITQVGTTWAVKAHPNEPYFRVFIDINNIITSCDCLSFVSTQTPCIHMCMLKWYNKGIILAHSNQQTNVAPHSQPPRQQSMQQPLPQQPLPQQPLPQQPLPQQPLPQQPLPQQPLPQQPLPQQPLPKQPLPKQPLPKQPLPKQPLPKQPLPQQSLPLPSKRGRPKNDFIASTKRAFKYYKPQSKLPTTPAPQQASPVQQPSSMQSPVSSAIQQQL</sequence>
<evidence type="ECO:0000259" key="3">
    <source>
        <dbReference type="PROSITE" id="PS50966"/>
    </source>
</evidence>
<keyword evidence="1" id="KW-0862">Zinc</keyword>
<feature type="region of interest" description="Disordered" evidence="2">
    <location>
        <begin position="87"/>
        <end position="236"/>
    </location>
</feature>
<dbReference type="InterPro" id="IPR007527">
    <property type="entry name" value="Znf_SWIM"/>
</dbReference>
<keyword evidence="1" id="KW-0863">Zinc-finger</keyword>
<dbReference type="AlphaFoldDB" id="A0A8H4BNR5"/>
<accession>A0A8H4BNR5</accession>
<organism evidence="4 5">
    <name type="scientific">Mucor circinelloides f. lusitanicus</name>
    <name type="common">Mucor racemosus var. lusitanicus</name>
    <dbReference type="NCBI Taxonomy" id="29924"/>
    <lineage>
        <taxon>Eukaryota</taxon>
        <taxon>Fungi</taxon>
        <taxon>Fungi incertae sedis</taxon>
        <taxon>Mucoromycota</taxon>
        <taxon>Mucoromycotina</taxon>
        <taxon>Mucoromycetes</taxon>
        <taxon>Mucorales</taxon>
        <taxon>Mucorineae</taxon>
        <taxon>Mucoraceae</taxon>
        <taxon>Mucor</taxon>
    </lineage>
</organism>
<protein>
    <recommendedName>
        <fullName evidence="3">SWIM-type domain-containing protein</fullName>
    </recommendedName>
</protein>
<gene>
    <name evidence="4" type="ORF">FB192DRAFT_1063548</name>
</gene>
<dbReference type="PROSITE" id="PS50966">
    <property type="entry name" value="ZF_SWIM"/>
    <property type="match status" value="1"/>
</dbReference>
<proteinExistence type="predicted"/>
<name>A0A8H4BNR5_MUCCL</name>
<evidence type="ECO:0000256" key="2">
    <source>
        <dbReference type="SAM" id="MobiDB-lite"/>
    </source>
</evidence>
<dbReference type="GO" id="GO:0008270">
    <property type="term" value="F:zinc ion binding"/>
    <property type="evidence" value="ECO:0007669"/>
    <property type="project" value="UniProtKB-KW"/>
</dbReference>
<dbReference type="EMBL" id="JAAECE010000002">
    <property type="protein sequence ID" value="KAF1805583.1"/>
    <property type="molecule type" value="Genomic_DNA"/>
</dbReference>
<feature type="compositionally biased region" description="Pro residues" evidence="2">
    <location>
        <begin position="107"/>
        <end position="170"/>
    </location>
</feature>
<evidence type="ECO:0000313" key="4">
    <source>
        <dbReference type="EMBL" id="KAF1805583.1"/>
    </source>
</evidence>
<feature type="compositionally biased region" description="Low complexity" evidence="2">
    <location>
        <begin position="96"/>
        <end position="106"/>
    </location>
</feature>
<reference evidence="4 5" key="1">
    <citation type="submission" date="2019-09" db="EMBL/GenBank/DDBJ databases">
        <authorList>
            <consortium name="DOE Joint Genome Institute"/>
            <person name="Mondo S.J."/>
            <person name="Navarro-Mendoza M.I."/>
            <person name="Perez-Arques C."/>
            <person name="Panchal S."/>
            <person name="Nicolas F.E."/>
            <person name="Ganguly P."/>
            <person name="Pangilinan J."/>
            <person name="Grigoriev I."/>
            <person name="Heitman J."/>
            <person name="Sanya K."/>
            <person name="Garre V."/>
        </authorList>
    </citation>
    <scope>NUCLEOTIDE SEQUENCE [LARGE SCALE GENOMIC DNA]</scope>
    <source>
        <strain evidence="4 5">MU402</strain>
    </source>
</reference>
<feature type="domain" description="SWIM-type" evidence="3">
    <location>
        <begin position="41"/>
        <end position="77"/>
    </location>
</feature>
<dbReference type="Proteomes" id="UP000469890">
    <property type="component" value="Unassembled WGS sequence"/>
</dbReference>
<comment type="caution">
    <text evidence="4">The sequence shown here is derived from an EMBL/GenBank/DDBJ whole genome shotgun (WGS) entry which is preliminary data.</text>
</comment>
<evidence type="ECO:0000256" key="1">
    <source>
        <dbReference type="PROSITE-ProRule" id="PRU00325"/>
    </source>
</evidence>
<feature type="compositionally biased region" description="Low complexity" evidence="2">
    <location>
        <begin position="207"/>
        <end position="236"/>
    </location>
</feature>
<keyword evidence="1" id="KW-0479">Metal-binding</keyword>